<accession>A0A0K8MXK9</accession>
<dbReference type="AlphaFoldDB" id="A0A0K8MXK9"/>
<keyword evidence="5" id="KW-1185">Reference proteome</keyword>
<dbReference type="Gene3D" id="3.40.50.80">
    <property type="entry name" value="Nucleotide-binding domain of ferredoxin-NADP reductase (FNR) module"/>
    <property type="match status" value="1"/>
</dbReference>
<dbReference type="GO" id="GO:0016491">
    <property type="term" value="F:oxidoreductase activity"/>
    <property type="evidence" value="ECO:0007669"/>
    <property type="project" value="InterPro"/>
</dbReference>
<evidence type="ECO:0000256" key="2">
    <source>
        <dbReference type="PIRSR" id="PIRSR006816-2"/>
    </source>
</evidence>
<dbReference type="GO" id="GO:0051537">
    <property type="term" value="F:2 iron, 2 sulfur cluster binding"/>
    <property type="evidence" value="ECO:0007669"/>
    <property type="project" value="UniProtKB-KW"/>
</dbReference>
<dbReference type="Pfam" id="PF00175">
    <property type="entry name" value="NAD_binding_1"/>
    <property type="match status" value="1"/>
</dbReference>
<feature type="binding site" evidence="2">
    <location>
        <position position="226"/>
    </location>
    <ligand>
        <name>[2Fe-2S] cluster</name>
        <dbReference type="ChEBI" id="CHEBI:190135"/>
    </ligand>
</feature>
<dbReference type="Proteomes" id="UP000055060">
    <property type="component" value="Unassembled WGS sequence"/>
</dbReference>
<dbReference type="InterPro" id="IPR017938">
    <property type="entry name" value="Riboflavin_synthase-like_b-brl"/>
</dbReference>
<dbReference type="InterPro" id="IPR017927">
    <property type="entry name" value="FAD-bd_FR_type"/>
</dbReference>
<dbReference type="InterPro" id="IPR039261">
    <property type="entry name" value="FNR_nucleotide-bd"/>
</dbReference>
<dbReference type="InterPro" id="IPR050353">
    <property type="entry name" value="PyrK_electron_transfer"/>
</dbReference>
<evidence type="ECO:0000313" key="4">
    <source>
        <dbReference type="EMBL" id="GAP15940.1"/>
    </source>
</evidence>
<feature type="binding site" evidence="1">
    <location>
        <begin position="62"/>
        <end position="64"/>
    </location>
    <ligand>
        <name>FAD</name>
        <dbReference type="ChEBI" id="CHEBI:57692"/>
    </ligand>
</feature>
<feature type="binding site" evidence="2">
    <location>
        <position position="238"/>
    </location>
    <ligand>
        <name>[2Fe-2S] cluster</name>
        <dbReference type="ChEBI" id="CHEBI:190135"/>
    </ligand>
</feature>
<dbReference type="PIRSF" id="PIRSF006816">
    <property type="entry name" value="Cyc3_hyd_g"/>
    <property type="match status" value="1"/>
</dbReference>
<proteinExistence type="predicted"/>
<keyword evidence="1" id="KW-0274">FAD</keyword>
<dbReference type="PANTHER" id="PTHR43513:SF3">
    <property type="entry name" value="DIHYDROOROTATE DEHYDROGENASE B (NAD(+)), ELECTRON TRANSFER SUBUNIT-RELATED"/>
    <property type="match status" value="1"/>
</dbReference>
<reference evidence="4" key="1">
    <citation type="submission" date="2015-07" db="EMBL/GenBank/DDBJ databases">
        <title>Draft Genome Sequences of Anaerolinea thermolimosa IMO-1, Bellilinea caldifistulae GOMI-1, Leptolinea tardivitalis YMTK-2, Levilinea saccharolytica KIBI-1,Longilinea arvoryzae KOME-1, Previously Described as Members of the Anaerolineaceae (Chloroflexi).</title>
        <authorList>
            <person name="Sekiguchi Y."/>
            <person name="Ohashi A."/>
            <person name="Matsuura N."/>
            <person name="Tourlousse M.D."/>
        </authorList>
    </citation>
    <scope>NUCLEOTIDE SEQUENCE [LARGE SCALE GENOMIC DNA]</scope>
    <source>
        <strain evidence="4">KOME-1</strain>
    </source>
</reference>
<dbReference type="SUPFAM" id="SSF52343">
    <property type="entry name" value="Ferredoxin reductase-like, C-terminal NADP-linked domain"/>
    <property type="match status" value="1"/>
</dbReference>
<evidence type="ECO:0000313" key="5">
    <source>
        <dbReference type="Proteomes" id="UP000055060"/>
    </source>
</evidence>
<dbReference type="RefSeq" id="WP_075075338.1">
    <property type="nucleotide sequence ID" value="NZ_DF967973.1"/>
</dbReference>
<dbReference type="NCBIfam" id="NF004862">
    <property type="entry name" value="PRK06222.1"/>
    <property type="match status" value="1"/>
</dbReference>
<organism evidence="4">
    <name type="scientific">Longilinea arvoryzae</name>
    <dbReference type="NCBI Taxonomy" id="360412"/>
    <lineage>
        <taxon>Bacteria</taxon>
        <taxon>Bacillati</taxon>
        <taxon>Chloroflexota</taxon>
        <taxon>Anaerolineae</taxon>
        <taxon>Anaerolineales</taxon>
        <taxon>Anaerolineaceae</taxon>
        <taxon>Longilinea</taxon>
    </lineage>
</organism>
<dbReference type="Gene3D" id="2.40.30.10">
    <property type="entry name" value="Translation factors"/>
    <property type="match status" value="1"/>
</dbReference>
<dbReference type="InterPro" id="IPR012165">
    <property type="entry name" value="Cyt_c3_hydrogenase_gsu"/>
</dbReference>
<dbReference type="PANTHER" id="PTHR43513">
    <property type="entry name" value="DIHYDROOROTATE DEHYDROGENASE B (NAD(+)), ELECTRON TRANSFER SUBUNIT"/>
    <property type="match status" value="1"/>
</dbReference>
<protein>
    <submittedName>
        <fullName evidence="4">Sulfide dehydrogenase (Flavoprotein) subunit SudB</fullName>
    </submittedName>
</protein>
<keyword evidence="1" id="KW-0285">Flavoprotein</keyword>
<evidence type="ECO:0000259" key="3">
    <source>
        <dbReference type="PROSITE" id="PS51384"/>
    </source>
</evidence>
<dbReference type="EMBL" id="DF967973">
    <property type="protein sequence ID" value="GAP15940.1"/>
    <property type="molecule type" value="Genomic_DNA"/>
</dbReference>
<dbReference type="InterPro" id="IPR019480">
    <property type="entry name" value="Dihydroorotate_DH_Fe-S-bd"/>
</dbReference>
<dbReference type="SUPFAM" id="SSF63380">
    <property type="entry name" value="Riboflavin synthase domain-like"/>
    <property type="match status" value="1"/>
</dbReference>
<keyword evidence="2" id="KW-0479">Metal-binding</keyword>
<comment type="cofactor">
    <cofactor evidence="1">
        <name>FAD</name>
        <dbReference type="ChEBI" id="CHEBI:57692"/>
    </cofactor>
    <text evidence="1">Binds 1 FAD per subunit.</text>
</comment>
<keyword evidence="2" id="KW-0408">Iron</keyword>
<dbReference type="Pfam" id="PF10418">
    <property type="entry name" value="DHODB_Fe-S_bind"/>
    <property type="match status" value="1"/>
</dbReference>
<name>A0A0K8MXK9_9CHLR</name>
<dbReference type="PRINTS" id="PR00409">
    <property type="entry name" value="PHDIOXRDTASE"/>
</dbReference>
<dbReference type="OrthoDB" id="9778346at2"/>
<keyword evidence="2" id="KW-0411">Iron-sulfur</keyword>
<dbReference type="GO" id="GO:0006221">
    <property type="term" value="P:pyrimidine nucleotide biosynthetic process"/>
    <property type="evidence" value="ECO:0007669"/>
    <property type="project" value="InterPro"/>
</dbReference>
<gene>
    <name evidence="4" type="ORF">LARV_03735</name>
</gene>
<feature type="domain" description="FAD-binding FR-type" evidence="3">
    <location>
        <begin position="1"/>
        <end position="95"/>
    </location>
</feature>
<dbReference type="GO" id="GO:0046872">
    <property type="term" value="F:metal ion binding"/>
    <property type="evidence" value="ECO:0007669"/>
    <property type="project" value="UniProtKB-KW"/>
</dbReference>
<dbReference type="CDD" id="cd06219">
    <property type="entry name" value="DHOD_e_trans_like1"/>
    <property type="match status" value="1"/>
</dbReference>
<feature type="binding site" evidence="2">
    <location>
        <position position="223"/>
    </location>
    <ligand>
        <name>[2Fe-2S] cluster</name>
        <dbReference type="ChEBI" id="CHEBI:190135"/>
    </ligand>
</feature>
<dbReference type="STRING" id="360412.LARV_03735"/>
<evidence type="ECO:0000256" key="1">
    <source>
        <dbReference type="PIRSR" id="PIRSR006816-1"/>
    </source>
</evidence>
<dbReference type="InterPro" id="IPR001433">
    <property type="entry name" value="OxRdtase_FAD/NAD-bd"/>
</dbReference>
<dbReference type="PROSITE" id="PS51384">
    <property type="entry name" value="FAD_FR"/>
    <property type="match status" value="1"/>
</dbReference>
<sequence>MFKIIEKQSLTPNTDLMIIDAPEIARKAAPGQFVILRKDETCERIPLTIADFDREQGTVTVIFQKVGKSTRELGELKSGDVIRNFVGPLGKPSTIKMYGGRVILVAGGVGIAPVYPIARALKDAGNYVYVIMGARSADLIFWEDKMNAVCDELILCTDDGSRGRKCVVTEPLTELLEAPWITGHVWAIGPAIMMKFCCKTVEPFDAPIDVSLDSIMVDGTGMCGACRVEVDGQMRFACVDGPEFDGSKVNWDVVLARKKVFSQEEQEAMQVWNREHQSEHICNLESAVRRQENRRVLPLAGD</sequence>
<comment type="cofactor">
    <cofactor evidence="2">
        <name>[2Fe-2S] cluster</name>
        <dbReference type="ChEBI" id="CHEBI:190135"/>
    </cofactor>
    <text evidence="2">Binds 1 [2Fe-2S] cluster per subunit.</text>
</comment>
<keyword evidence="2" id="KW-0001">2Fe-2S</keyword>
<dbReference type="GO" id="GO:0050660">
    <property type="term" value="F:flavin adenine dinucleotide binding"/>
    <property type="evidence" value="ECO:0007669"/>
    <property type="project" value="InterPro"/>
</dbReference>